<evidence type="ECO:0000256" key="6">
    <source>
        <dbReference type="SAM" id="Phobius"/>
    </source>
</evidence>
<dbReference type="Proteomes" id="UP000019494">
    <property type="component" value="Unassembled WGS sequence"/>
</dbReference>
<feature type="domain" description="Copper resistance protein D" evidence="7">
    <location>
        <begin position="241"/>
        <end position="343"/>
    </location>
</feature>
<feature type="transmembrane region" description="Helical" evidence="6">
    <location>
        <begin position="617"/>
        <end position="638"/>
    </location>
</feature>
<keyword evidence="3 6" id="KW-0812">Transmembrane</keyword>
<feature type="transmembrane region" description="Helical" evidence="6">
    <location>
        <begin position="417"/>
        <end position="435"/>
    </location>
</feature>
<sequence length="682" mass="72456">MSSPPPVRAGGTRRWTLVPLVVLLGLLASALAAAFTGAAAPLEAGLNSAGAGVRWALPLLRAAHDVAAALTVGALLFGAMLVPGKTRRATEGLDEPRRAAAYRIATLSGFAWALLAVVIVVLQFADLAGMPLSAPGFGASFAATVWAIEPLRIGLLTAGAAVVAASGASLARSRWTGVWLLAIALFGVVVLGLAGHAGGSADHETAVNALAAHLLSAAVWVGGLLALVLLRGRLGRSLGVVVRRYSLVALWCFAALGISGVMAASTRLASVAELVTTRYGILLTIKIVAFLLLGVAGWWHRQSTIGRIDGALSSGDSTARPFLRLAVSETLLMGITFGVATALARSAPPVPETVPNPSIVLALTGFPAPPAPTALSWVTTWRFEYLFLTAGLLAVGLYLAGVVRLRRRGVRWPVSRTINWVVGWLVFIWATNGYLGVYGRVAFSWHMTLHMIEAMLIPIFLVLGAPVTLALRSLKPRKDGTVGPRELILGIIHSRYVRVVGNPIFAGAFFFMSLVVFYWTDLFYLALTTHTGHVLMTVHFILAGYFFAWVLVGVDPGPKKWGPALRLVVLFATISFHAFFGVAIIGGESILAPQFFTTIHLPWITDPLADQRLGGSIAWAVGELPSLALALIVAVQWARSDRAETKRRDRQADRDGEAELAAYNARLAALARHDQRHSTPSS</sequence>
<feature type="transmembrane region" description="Helical" evidence="6">
    <location>
        <begin position="210"/>
        <end position="230"/>
    </location>
</feature>
<evidence type="ECO:0000313" key="8">
    <source>
        <dbReference type="EMBL" id="EWT07185.1"/>
    </source>
</evidence>
<reference evidence="9" key="1">
    <citation type="submission" date="2013-08" db="EMBL/GenBank/DDBJ databases">
        <title>Intrasporangium oryzae NRRL B-24470.</title>
        <authorList>
            <person name="Liu H."/>
            <person name="Wang G."/>
        </authorList>
    </citation>
    <scope>NUCLEOTIDE SEQUENCE [LARGE SCALE GENOMIC DNA]</scope>
    <source>
        <strain evidence="9">Q5-1</strain>
    </source>
</reference>
<dbReference type="InterPro" id="IPR019108">
    <property type="entry name" value="Caa3_assmbl_CtaG-rel"/>
</dbReference>
<accession>W9GM67</accession>
<feature type="transmembrane region" description="Helical" evidence="6">
    <location>
        <begin position="178"/>
        <end position="198"/>
    </location>
</feature>
<name>W9GM67_9MICO</name>
<gene>
    <name evidence="8" type="ORF">N864_10535</name>
</gene>
<comment type="caution">
    <text evidence="8">The sequence shown here is derived from an EMBL/GenBank/DDBJ whole genome shotgun (WGS) entry which is preliminary data.</text>
</comment>
<feature type="transmembrane region" description="Helical" evidence="6">
    <location>
        <begin position="63"/>
        <end position="83"/>
    </location>
</feature>
<dbReference type="GO" id="GO:0006825">
    <property type="term" value="P:copper ion transport"/>
    <property type="evidence" value="ECO:0007669"/>
    <property type="project" value="InterPro"/>
</dbReference>
<evidence type="ECO:0000256" key="2">
    <source>
        <dbReference type="ARBA" id="ARBA00022475"/>
    </source>
</evidence>
<feature type="transmembrane region" description="Helical" evidence="6">
    <location>
        <begin position="531"/>
        <end position="552"/>
    </location>
</feature>
<feature type="transmembrane region" description="Helical" evidence="6">
    <location>
        <begin position="279"/>
        <end position="300"/>
    </location>
</feature>
<keyword evidence="2" id="KW-1003">Cell membrane</keyword>
<keyword evidence="5 6" id="KW-0472">Membrane</keyword>
<evidence type="ECO:0000256" key="1">
    <source>
        <dbReference type="ARBA" id="ARBA00004651"/>
    </source>
</evidence>
<evidence type="ECO:0000259" key="7">
    <source>
        <dbReference type="Pfam" id="PF05425"/>
    </source>
</evidence>
<feature type="transmembrane region" description="Helical" evidence="6">
    <location>
        <begin position="104"/>
        <end position="125"/>
    </location>
</feature>
<keyword evidence="9" id="KW-1185">Reference proteome</keyword>
<dbReference type="GO" id="GO:0005886">
    <property type="term" value="C:plasma membrane"/>
    <property type="evidence" value="ECO:0007669"/>
    <property type="project" value="UniProtKB-SubCell"/>
</dbReference>
<dbReference type="AlphaFoldDB" id="W9GM67"/>
<dbReference type="RefSeq" id="WP_051518181.1">
    <property type="nucleotide sequence ID" value="NZ_AWQS01000019.1"/>
</dbReference>
<feature type="transmembrane region" description="Helical" evidence="6">
    <location>
        <begin position="242"/>
        <end position="264"/>
    </location>
</feature>
<dbReference type="Pfam" id="PF09678">
    <property type="entry name" value="Caa3_CtaG"/>
    <property type="match status" value="1"/>
</dbReference>
<dbReference type="EMBL" id="AWQS01000019">
    <property type="protein sequence ID" value="EWT07185.1"/>
    <property type="molecule type" value="Genomic_DNA"/>
</dbReference>
<organism evidence="8 9">
    <name type="scientific">Intrasporangium chromatireducens Q5-1</name>
    <dbReference type="NCBI Taxonomy" id="584657"/>
    <lineage>
        <taxon>Bacteria</taxon>
        <taxon>Bacillati</taxon>
        <taxon>Actinomycetota</taxon>
        <taxon>Actinomycetes</taxon>
        <taxon>Micrococcales</taxon>
        <taxon>Intrasporangiaceae</taxon>
        <taxon>Intrasporangium</taxon>
    </lineage>
</organism>
<keyword evidence="4 6" id="KW-1133">Transmembrane helix</keyword>
<dbReference type="OrthoDB" id="5241646at2"/>
<protein>
    <recommendedName>
        <fullName evidence="7">Copper resistance protein D domain-containing protein</fullName>
    </recommendedName>
</protein>
<dbReference type="PANTHER" id="PTHR34820:SF4">
    <property type="entry name" value="INNER MEMBRANE PROTEIN YEBZ"/>
    <property type="match status" value="1"/>
</dbReference>
<dbReference type="Pfam" id="PF05425">
    <property type="entry name" value="CopD"/>
    <property type="match status" value="1"/>
</dbReference>
<evidence type="ECO:0000256" key="4">
    <source>
        <dbReference type="ARBA" id="ARBA00022989"/>
    </source>
</evidence>
<feature type="transmembrane region" description="Helical" evidence="6">
    <location>
        <begin position="495"/>
        <end position="519"/>
    </location>
</feature>
<proteinExistence type="predicted"/>
<dbReference type="PANTHER" id="PTHR34820">
    <property type="entry name" value="INNER MEMBRANE PROTEIN YEBZ"/>
    <property type="match status" value="1"/>
</dbReference>
<dbReference type="InterPro" id="IPR008457">
    <property type="entry name" value="Cu-R_CopD_dom"/>
</dbReference>
<dbReference type="InterPro" id="IPR032694">
    <property type="entry name" value="CopC/D"/>
</dbReference>
<evidence type="ECO:0000313" key="9">
    <source>
        <dbReference type="Proteomes" id="UP000019494"/>
    </source>
</evidence>
<feature type="transmembrane region" description="Helical" evidence="6">
    <location>
        <begin position="321"/>
        <end position="344"/>
    </location>
</feature>
<feature type="transmembrane region" description="Helical" evidence="6">
    <location>
        <begin position="153"/>
        <end position="171"/>
    </location>
</feature>
<comment type="subcellular location">
    <subcellularLocation>
        <location evidence="1">Cell membrane</location>
        <topology evidence="1">Multi-pass membrane protein</topology>
    </subcellularLocation>
</comment>
<evidence type="ECO:0000256" key="3">
    <source>
        <dbReference type="ARBA" id="ARBA00022692"/>
    </source>
</evidence>
<feature type="transmembrane region" description="Helical" evidence="6">
    <location>
        <begin position="564"/>
        <end position="586"/>
    </location>
</feature>
<feature type="transmembrane region" description="Helical" evidence="6">
    <location>
        <begin position="455"/>
        <end position="474"/>
    </location>
</feature>
<feature type="transmembrane region" description="Helical" evidence="6">
    <location>
        <begin position="385"/>
        <end position="405"/>
    </location>
</feature>
<dbReference type="PATRIC" id="fig|584657.3.peg.867"/>
<evidence type="ECO:0000256" key="5">
    <source>
        <dbReference type="ARBA" id="ARBA00023136"/>
    </source>
</evidence>